<comment type="caution">
    <text evidence="1">The sequence shown here is derived from an EMBL/GenBank/DDBJ whole genome shotgun (WGS) entry which is preliminary data.</text>
</comment>
<protein>
    <submittedName>
        <fullName evidence="1">Uncharacterized protein</fullName>
    </submittedName>
</protein>
<evidence type="ECO:0000313" key="2">
    <source>
        <dbReference type="Proteomes" id="UP000805649"/>
    </source>
</evidence>
<sequence length="51" mass="5738">MVPTELRLWASFYWRLGVVLPIQPNPETLQGCGHASGLRLIGVQDLCEERS</sequence>
<gene>
    <name evidence="1" type="ORF">CTRU02_215593</name>
</gene>
<dbReference type="EMBL" id="VUJX02000017">
    <property type="protein sequence ID" value="KAL0929427.1"/>
    <property type="molecule type" value="Genomic_DNA"/>
</dbReference>
<organism evidence="1 2">
    <name type="scientific">Colletotrichum truncatum</name>
    <name type="common">Anthracnose fungus</name>
    <name type="synonym">Colletotrichum capsici</name>
    <dbReference type="NCBI Taxonomy" id="5467"/>
    <lineage>
        <taxon>Eukaryota</taxon>
        <taxon>Fungi</taxon>
        <taxon>Dikarya</taxon>
        <taxon>Ascomycota</taxon>
        <taxon>Pezizomycotina</taxon>
        <taxon>Sordariomycetes</taxon>
        <taxon>Hypocreomycetidae</taxon>
        <taxon>Glomerellales</taxon>
        <taxon>Glomerellaceae</taxon>
        <taxon>Colletotrichum</taxon>
        <taxon>Colletotrichum truncatum species complex</taxon>
    </lineage>
</organism>
<reference evidence="1 2" key="1">
    <citation type="journal article" date="2020" name="Phytopathology">
        <title>Genome Sequence Resources of Colletotrichum truncatum, C. plurivorum, C. musicola, and C. sojae: Four Species Pathogenic to Soybean (Glycine max).</title>
        <authorList>
            <person name="Rogerio F."/>
            <person name="Boufleur T.R."/>
            <person name="Ciampi-Guillardi M."/>
            <person name="Sukno S.A."/>
            <person name="Thon M.R."/>
            <person name="Massola Junior N.S."/>
            <person name="Baroncelli R."/>
        </authorList>
    </citation>
    <scope>NUCLEOTIDE SEQUENCE [LARGE SCALE GENOMIC DNA]</scope>
    <source>
        <strain evidence="1 2">CMES1059</strain>
    </source>
</reference>
<dbReference type="Proteomes" id="UP000805649">
    <property type="component" value="Unassembled WGS sequence"/>
</dbReference>
<evidence type="ECO:0000313" key="1">
    <source>
        <dbReference type="EMBL" id="KAL0929427.1"/>
    </source>
</evidence>
<proteinExistence type="predicted"/>
<keyword evidence="2" id="KW-1185">Reference proteome</keyword>
<name>A0ACC3YCB1_COLTU</name>
<accession>A0ACC3YCB1</accession>